<feature type="domain" description="Rhamnogalacturonase A/B/Epimerase-like pectate lyase" evidence="1">
    <location>
        <begin position="70"/>
        <end position="286"/>
    </location>
</feature>
<dbReference type="Gene3D" id="2.160.20.10">
    <property type="entry name" value="Single-stranded right-handed beta-helix, Pectin lyase-like"/>
    <property type="match status" value="1"/>
</dbReference>
<dbReference type="InterPro" id="IPR024535">
    <property type="entry name" value="RHGA/B-epi-like_pectate_lyase"/>
</dbReference>
<dbReference type="SUPFAM" id="SSF51126">
    <property type="entry name" value="Pectin lyase-like"/>
    <property type="match status" value="1"/>
</dbReference>
<reference evidence="2 3" key="1">
    <citation type="submission" date="2019-10" db="EMBL/GenBank/DDBJ databases">
        <title>Rudanella paleaurantiibacter sp. nov., isolated from sludge.</title>
        <authorList>
            <person name="Xu S.Q."/>
        </authorList>
    </citation>
    <scope>NUCLEOTIDE SEQUENCE [LARGE SCALE GENOMIC DNA]</scope>
    <source>
        <strain evidence="2 3">HX-22-17</strain>
    </source>
</reference>
<proteinExistence type="predicted"/>
<sequence>MALSTANTLTQVRLTSSMVRSAVLAITVLMSGLLTSCNPTADEVAPQAVATPVVETTAARVSVQIDANAVDVRTFGAKGDGQTDDTEAIRKALKASTGKQLLFGAGTYKLSQVIKLEESNVELVGVGDAKLVTGVRTIFDLGSVTNVSFANLTFESSSRDGSTYYFGLVSGNRKAIKGLSFTGCTFTAPYGATSGIKLVTDAVGASVSDLRVNNCTFTNLGNMGIEIQNHLTDGVVRFSNIEVRNSVFRNLGLNENSAYHHGMAVSLSGKGGEIVIANNTISNPYDLGIELAGAVKNAQILQNVFTALNRTNVEGNRPTAIIAISSLKGDFHENVTISGNQNTGANDNAYLFLGNMLRSTIENNTFNTSLFVQIRNVSDSRFHNNRITSRGACAVSIESTSFDCQNNSFTNSTISCEQSKSAAAIVKFTGAKTSRNVISNSQLHRKGTSTKFMHESDSATGNALKDCTLANK</sequence>
<dbReference type="RefSeq" id="WP_152122131.1">
    <property type="nucleotide sequence ID" value="NZ_WELI01000001.1"/>
</dbReference>
<name>A0A7J5U479_9BACT</name>
<dbReference type="Pfam" id="PF12708">
    <property type="entry name" value="Pect-lyase_RHGA_epim"/>
    <property type="match status" value="1"/>
</dbReference>
<dbReference type="EMBL" id="WELI01000001">
    <property type="protein sequence ID" value="KAB7732648.1"/>
    <property type="molecule type" value="Genomic_DNA"/>
</dbReference>
<comment type="caution">
    <text evidence="2">The sequence shown here is derived from an EMBL/GenBank/DDBJ whole genome shotgun (WGS) entry which is preliminary data.</text>
</comment>
<dbReference type="InterPro" id="IPR012334">
    <property type="entry name" value="Pectin_lyas_fold"/>
</dbReference>
<dbReference type="Proteomes" id="UP000488299">
    <property type="component" value="Unassembled WGS sequence"/>
</dbReference>
<evidence type="ECO:0000313" key="3">
    <source>
        <dbReference type="Proteomes" id="UP000488299"/>
    </source>
</evidence>
<dbReference type="InterPro" id="IPR006626">
    <property type="entry name" value="PbH1"/>
</dbReference>
<gene>
    <name evidence="2" type="ORF">F5984_01450</name>
</gene>
<dbReference type="AlphaFoldDB" id="A0A7J5U479"/>
<dbReference type="SMART" id="SM00710">
    <property type="entry name" value="PbH1"/>
    <property type="match status" value="7"/>
</dbReference>
<evidence type="ECO:0000313" key="2">
    <source>
        <dbReference type="EMBL" id="KAB7732648.1"/>
    </source>
</evidence>
<keyword evidence="3" id="KW-1185">Reference proteome</keyword>
<accession>A0A7J5U479</accession>
<evidence type="ECO:0000259" key="1">
    <source>
        <dbReference type="Pfam" id="PF12708"/>
    </source>
</evidence>
<dbReference type="InterPro" id="IPR011050">
    <property type="entry name" value="Pectin_lyase_fold/virulence"/>
</dbReference>
<organism evidence="2 3">
    <name type="scientific">Rudanella paleaurantiibacter</name>
    <dbReference type="NCBI Taxonomy" id="2614655"/>
    <lineage>
        <taxon>Bacteria</taxon>
        <taxon>Pseudomonadati</taxon>
        <taxon>Bacteroidota</taxon>
        <taxon>Cytophagia</taxon>
        <taxon>Cytophagales</taxon>
        <taxon>Cytophagaceae</taxon>
        <taxon>Rudanella</taxon>
    </lineage>
</organism>
<protein>
    <recommendedName>
        <fullName evidence="1">Rhamnogalacturonase A/B/Epimerase-like pectate lyase domain-containing protein</fullName>
    </recommendedName>
</protein>